<evidence type="ECO:0000256" key="2">
    <source>
        <dbReference type="SAM" id="Phobius"/>
    </source>
</evidence>
<comment type="caution">
    <text evidence="3">The sequence shown here is derived from an EMBL/GenBank/DDBJ whole genome shotgun (WGS) entry which is preliminary data.</text>
</comment>
<keyword evidence="2" id="KW-1133">Transmembrane helix</keyword>
<evidence type="ECO:0000313" key="4">
    <source>
        <dbReference type="Proteomes" id="UP001177023"/>
    </source>
</evidence>
<protein>
    <submittedName>
        <fullName evidence="3">Uncharacterized protein</fullName>
    </submittedName>
</protein>
<dbReference type="AlphaFoldDB" id="A0AA36GDA4"/>
<dbReference type="Proteomes" id="UP001177023">
    <property type="component" value="Unassembled WGS sequence"/>
</dbReference>
<dbReference type="EMBL" id="CATQJA010002662">
    <property type="protein sequence ID" value="CAJ0581180.1"/>
    <property type="molecule type" value="Genomic_DNA"/>
</dbReference>
<organism evidence="3 4">
    <name type="scientific">Mesorhabditis spiculigera</name>
    <dbReference type="NCBI Taxonomy" id="96644"/>
    <lineage>
        <taxon>Eukaryota</taxon>
        <taxon>Metazoa</taxon>
        <taxon>Ecdysozoa</taxon>
        <taxon>Nematoda</taxon>
        <taxon>Chromadorea</taxon>
        <taxon>Rhabditida</taxon>
        <taxon>Rhabditina</taxon>
        <taxon>Rhabditomorpha</taxon>
        <taxon>Rhabditoidea</taxon>
        <taxon>Rhabditidae</taxon>
        <taxon>Mesorhabditinae</taxon>
        <taxon>Mesorhabditis</taxon>
    </lineage>
</organism>
<sequence length="232" mass="27044">MIVLFSEALIDLMDVRDESWPDMGGTSSMYEDALDENDSEVELEEICAATRKALSTRGVNRPRTKPLNLSPPVPATYSKQASSSSDHSSIEKIQPVPMRRSHQQRSRKSKSAASSRGDSDEARHYQPHFVYPSGDWHLYPVLLQLSQTLQAMSSQLHDMETANRLQLRIVYRVLRIMLKLKEDSSNRWFPKWLVNSFKWTLFILVWPLLARFIWVWYSRRRHFIAKAIMTYL</sequence>
<reference evidence="3" key="1">
    <citation type="submission" date="2023-06" db="EMBL/GenBank/DDBJ databases">
        <authorList>
            <person name="Delattre M."/>
        </authorList>
    </citation>
    <scope>NUCLEOTIDE SEQUENCE</scope>
    <source>
        <strain evidence="3">AF72</strain>
    </source>
</reference>
<keyword evidence="4" id="KW-1185">Reference proteome</keyword>
<keyword evidence="2" id="KW-0812">Transmembrane</keyword>
<feature type="region of interest" description="Disordered" evidence="1">
    <location>
        <begin position="55"/>
        <end position="121"/>
    </location>
</feature>
<feature type="compositionally biased region" description="Basic residues" evidence="1">
    <location>
        <begin position="99"/>
        <end position="110"/>
    </location>
</feature>
<accession>A0AA36GDA4</accession>
<proteinExistence type="predicted"/>
<feature type="transmembrane region" description="Helical" evidence="2">
    <location>
        <begin position="199"/>
        <end position="217"/>
    </location>
</feature>
<name>A0AA36GDA4_9BILA</name>
<gene>
    <name evidence="3" type="ORF">MSPICULIGERA_LOCUS19347</name>
</gene>
<feature type="compositionally biased region" description="Low complexity" evidence="1">
    <location>
        <begin position="78"/>
        <end position="87"/>
    </location>
</feature>
<evidence type="ECO:0000256" key="1">
    <source>
        <dbReference type="SAM" id="MobiDB-lite"/>
    </source>
</evidence>
<keyword evidence="2" id="KW-0472">Membrane</keyword>
<feature type="non-terminal residue" evidence="3">
    <location>
        <position position="1"/>
    </location>
</feature>
<evidence type="ECO:0000313" key="3">
    <source>
        <dbReference type="EMBL" id="CAJ0581180.1"/>
    </source>
</evidence>